<protein>
    <submittedName>
        <fullName evidence="2">Uncharacterized protein</fullName>
    </submittedName>
</protein>
<dbReference type="NCBIfam" id="TIGR04294">
    <property type="entry name" value="pre_pil_HX9DG"/>
    <property type="match status" value="1"/>
</dbReference>
<dbReference type="RefSeq" id="WP_119324254.1">
    <property type="nucleotide sequence ID" value="NZ_AP025739.1"/>
</dbReference>
<organism evidence="2 3">
    <name type="scientific">Capsulimonas corticalis</name>
    <dbReference type="NCBI Taxonomy" id="2219043"/>
    <lineage>
        <taxon>Bacteria</taxon>
        <taxon>Bacillati</taxon>
        <taxon>Armatimonadota</taxon>
        <taxon>Armatimonadia</taxon>
        <taxon>Capsulimonadales</taxon>
        <taxon>Capsulimonadaceae</taxon>
        <taxon>Capsulimonas</taxon>
    </lineage>
</organism>
<sequence>MQQSSSSHRGFTLIELLVVIAIIAILAAILFPVFAKAREKARQISCSSNLKQLSLGLLQYVQDNDETFPASGWLGIGMGWAGKMYPYIKSTGVFHCPDDPTGVTTDASGNTLYPVSYGLNLNYAYNSGGGASGSGTTLASFGAPASTVALFETQGAQAPITDINLDSGLTGGAAGTFHFSPSGNGGDNSAGWIDQSINAKYVCGKTATIGLGQPPRTNYGAFLLAPVHTDGANFAFSDGHVKYTRAQQISSGYNDGNQAALGDPNNAPNDKQGAFDAAGTGYMGQAPENFIGTFSVK</sequence>
<dbReference type="KEGG" id="ccot:CCAX7_32580"/>
<proteinExistence type="predicted"/>
<dbReference type="InterPro" id="IPR045584">
    <property type="entry name" value="Pilin-like"/>
</dbReference>
<evidence type="ECO:0000256" key="1">
    <source>
        <dbReference type="ARBA" id="ARBA00022481"/>
    </source>
</evidence>
<keyword evidence="1" id="KW-0488">Methylation</keyword>
<name>A0A402D3Z1_9BACT</name>
<dbReference type="GO" id="GO:0015628">
    <property type="term" value="P:protein secretion by the type II secretion system"/>
    <property type="evidence" value="ECO:0007669"/>
    <property type="project" value="InterPro"/>
</dbReference>
<gene>
    <name evidence="2" type="ORF">CCAX7_32580</name>
</gene>
<keyword evidence="3" id="KW-1185">Reference proteome</keyword>
<accession>A0A402D3Z1</accession>
<dbReference type="InterPro" id="IPR011453">
    <property type="entry name" value="DUF1559"/>
</dbReference>
<dbReference type="Proteomes" id="UP000287394">
    <property type="component" value="Chromosome"/>
</dbReference>
<dbReference type="NCBIfam" id="TIGR02532">
    <property type="entry name" value="IV_pilin_GFxxxE"/>
    <property type="match status" value="1"/>
</dbReference>
<dbReference type="PRINTS" id="PR00813">
    <property type="entry name" value="BCTERIALGSPG"/>
</dbReference>
<evidence type="ECO:0000313" key="2">
    <source>
        <dbReference type="EMBL" id="BDI31207.1"/>
    </source>
</evidence>
<dbReference type="InterPro" id="IPR027558">
    <property type="entry name" value="Pre_pil_HX9DG_C"/>
</dbReference>
<dbReference type="Gene3D" id="3.30.700.10">
    <property type="entry name" value="Glycoprotein, Type 4 Pilin"/>
    <property type="match status" value="1"/>
</dbReference>
<dbReference type="PROSITE" id="PS00409">
    <property type="entry name" value="PROKAR_NTER_METHYL"/>
    <property type="match status" value="1"/>
</dbReference>
<dbReference type="InterPro" id="IPR012902">
    <property type="entry name" value="N_methyl_site"/>
</dbReference>
<dbReference type="GO" id="GO:0015627">
    <property type="term" value="C:type II protein secretion system complex"/>
    <property type="evidence" value="ECO:0007669"/>
    <property type="project" value="InterPro"/>
</dbReference>
<dbReference type="PANTHER" id="PTHR30093">
    <property type="entry name" value="GENERAL SECRETION PATHWAY PROTEIN G"/>
    <property type="match status" value="1"/>
</dbReference>
<dbReference type="Pfam" id="PF07963">
    <property type="entry name" value="N_methyl"/>
    <property type="match status" value="1"/>
</dbReference>
<dbReference type="OrthoDB" id="254858at2"/>
<dbReference type="EMBL" id="AP025739">
    <property type="protein sequence ID" value="BDI31207.1"/>
    <property type="molecule type" value="Genomic_DNA"/>
</dbReference>
<dbReference type="AlphaFoldDB" id="A0A402D3Z1"/>
<reference evidence="2 3" key="1">
    <citation type="journal article" date="2019" name="Int. J. Syst. Evol. Microbiol.">
        <title>Capsulimonas corticalis gen. nov., sp. nov., an aerobic capsulated bacterium, of a novel bacterial order, Capsulimonadales ord. nov., of the class Armatimonadia of the phylum Armatimonadetes.</title>
        <authorList>
            <person name="Li J."/>
            <person name="Kudo C."/>
            <person name="Tonouchi A."/>
        </authorList>
    </citation>
    <scope>NUCLEOTIDE SEQUENCE [LARGE SCALE GENOMIC DNA]</scope>
    <source>
        <strain evidence="2 3">AX-7</strain>
    </source>
</reference>
<evidence type="ECO:0000313" key="3">
    <source>
        <dbReference type="Proteomes" id="UP000287394"/>
    </source>
</evidence>
<dbReference type="SUPFAM" id="SSF54523">
    <property type="entry name" value="Pili subunits"/>
    <property type="match status" value="1"/>
</dbReference>
<dbReference type="Pfam" id="PF07596">
    <property type="entry name" value="SBP_bac_10"/>
    <property type="match status" value="1"/>
</dbReference>
<dbReference type="InterPro" id="IPR000983">
    <property type="entry name" value="Bac_GSPG_pilin"/>
</dbReference>